<keyword evidence="1" id="KW-1133">Transmembrane helix</keyword>
<dbReference type="EMBL" id="AWSQ01000009">
    <property type="protein sequence ID" value="KFX67666.1"/>
    <property type="molecule type" value="Genomic_DNA"/>
</dbReference>
<protein>
    <submittedName>
        <fullName evidence="2">Uncharacterized protein</fullName>
    </submittedName>
</protein>
<keyword evidence="3" id="KW-1185">Reference proteome</keyword>
<dbReference type="RefSeq" id="WP_025167121.1">
    <property type="nucleotide sequence ID" value="NZ_AWSQ01000009.1"/>
</dbReference>
<sequence length="247" mass="28601">MYIVVLIESIPILKRVFDVVPGFIGIINLESFVDKYRYGLCFLVLVVGVIIGMSVSGLNLNYFEGWKSFIELASYLVTIAMAIFAIFTLDAWKKQFKSQKKFDAFQELGRSVDSLRVIHDHIENMKAYCQGKASGEASSDLLDVEDMLECTGLSWRMAVEQYMKAWRNCILFLREDEVGDFMISPFDLRNKVRSELRKLVDVVEGKEGHEICFYIQYRCDELNNELILIFREANHAIFRHVRSVFES</sequence>
<dbReference type="AlphaFoldDB" id="A0A0A1YF39"/>
<dbReference type="OrthoDB" id="9858689at2"/>
<name>A0A0A1YF39_9PSED</name>
<keyword evidence="1" id="KW-0812">Transmembrane</keyword>
<proteinExistence type="predicted"/>
<evidence type="ECO:0000256" key="1">
    <source>
        <dbReference type="SAM" id="Phobius"/>
    </source>
</evidence>
<dbReference type="Proteomes" id="UP000030063">
    <property type="component" value="Unassembled WGS sequence"/>
</dbReference>
<keyword evidence="1" id="KW-0472">Membrane</keyword>
<feature type="transmembrane region" description="Helical" evidence="1">
    <location>
        <begin position="72"/>
        <end position="92"/>
    </location>
</feature>
<organism evidence="2 3">
    <name type="scientific">Pseudomonas taeanensis MS-3</name>
    <dbReference type="NCBI Taxonomy" id="1395571"/>
    <lineage>
        <taxon>Bacteria</taxon>
        <taxon>Pseudomonadati</taxon>
        <taxon>Pseudomonadota</taxon>
        <taxon>Gammaproteobacteria</taxon>
        <taxon>Pseudomonadales</taxon>
        <taxon>Pseudomonadaceae</taxon>
        <taxon>Pseudomonas</taxon>
    </lineage>
</organism>
<reference evidence="2 3" key="1">
    <citation type="journal article" date="2014" name="Genome Announc.">
        <title>Draft Genome Sequence of Petroleum Oil-Degrading Marine Bacterium Pseudomonas taeanensis Strain MS-3, Isolated from a Crude Oil-Contaminated Seashore.</title>
        <authorList>
            <person name="Lee S.Y."/>
            <person name="Kim S.H."/>
            <person name="Lee D.G."/>
            <person name="Shin S."/>
            <person name="Yun S.H."/>
            <person name="Choi C.W."/>
            <person name="Chung Y.H."/>
            <person name="Choi J.S."/>
            <person name="Kahng H.Y."/>
            <person name="Kim S.I."/>
        </authorList>
    </citation>
    <scope>NUCLEOTIDE SEQUENCE [LARGE SCALE GENOMIC DNA]</scope>
    <source>
        <strain evidence="2 3">MS-3</strain>
    </source>
</reference>
<accession>A0A0A1YF39</accession>
<evidence type="ECO:0000313" key="3">
    <source>
        <dbReference type="Proteomes" id="UP000030063"/>
    </source>
</evidence>
<evidence type="ECO:0000313" key="2">
    <source>
        <dbReference type="EMBL" id="KFX67666.1"/>
    </source>
</evidence>
<gene>
    <name evidence="2" type="ORF">TMS3_0120830</name>
</gene>
<comment type="caution">
    <text evidence="2">The sequence shown here is derived from an EMBL/GenBank/DDBJ whole genome shotgun (WGS) entry which is preliminary data.</text>
</comment>
<feature type="transmembrane region" description="Helical" evidence="1">
    <location>
        <begin position="38"/>
        <end position="60"/>
    </location>
</feature>